<sequence length="596" mass="66619">MRRSRAVITVFFSLLSILFLSLMFTCAEAVRYRSARAHCANLTAVGSWSVFSEFENRLLEKFDLFGIHSAGGGASLSIPKLNESLKSWMDENADVRGSISEKLPGLTFDPFQVTVQSTEITAYALLSDKRGEYFYQQAVDFMHETAWMNALGKLSDAAKSAKDAQEALKTYEQSKKDADKKARQLKEKTKQLEGTLKADSDTDSSQTGSVVIIGADNSASVGSSPDGLSPSQQQMKAEKEKASRVKNPLWKMITLSWKNVLPLVCGDLNISAGKLPGKELLSKRRKESGMLDLDQKRGGAADNLLFREYLLDHFPRWHSDEPAARLKYQIEYLIGGTASDSKNLKKTVNRLILLREAYNYLHLQKDPKALKETSTLAALILGWTGNAALIESFRELLVIYWAYGESLYDVRILMHKGKVPLIKTTTDWHVPLSQLHDLPSRLEKADRTAGKGLAYADYLRLLLNMQSVKVQKERALDLIELNLQSEEGCETFRADACVIAMKNVCTFRIRPVFSAVPKSFLGTGYSGGEIRIEGGFAYLCSFRFTRPNPVFCPVNADHASEVRKDVLSRQNAIRITIMCSQSPLHPIYRRQLCTPG</sequence>
<evidence type="ECO:0000313" key="2">
    <source>
        <dbReference type="EMBL" id="MSS14995.1"/>
    </source>
</evidence>
<evidence type="ECO:0000256" key="1">
    <source>
        <dbReference type="SAM" id="MobiDB-lite"/>
    </source>
</evidence>
<accession>A0A6L5X635</accession>
<dbReference type="InterPro" id="IPR043756">
    <property type="entry name" value="DUF5702"/>
</dbReference>
<protein>
    <submittedName>
        <fullName evidence="2">Uncharacterized protein</fullName>
    </submittedName>
</protein>
<feature type="compositionally biased region" description="Basic and acidic residues" evidence="1">
    <location>
        <begin position="172"/>
        <end position="200"/>
    </location>
</feature>
<gene>
    <name evidence="2" type="ORF">FYJ35_08045</name>
</gene>
<dbReference type="RefSeq" id="WP_154525389.1">
    <property type="nucleotide sequence ID" value="NZ_VULZ01000007.1"/>
</dbReference>
<comment type="caution">
    <text evidence="2">The sequence shown here is derived from an EMBL/GenBank/DDBJ whole genome shotgun (WGS) entry which is preliminary data.</text>
</comment>
<proteinExistence type="predicted"/>
<name>A0A6L5X635_9FIRM</name>
<evidence type="ECO:0000313" key="3">
    <source>
        <dbReference type="Proteomes" id="UP000481852"/>
    </source>
</evidence>
<dbReference type="Proteomes" id="UP000481852">
    <property type="component" value="Unassembled WGS sequence"/>
</dbReference>
<dbReference type="Pfam" id="PF18960">
    <property type="entry name" value="DUF5702"/>
    <property type="match status" value="1"/>
</dbReference>
<keyword evidence="3" id="KW-1185">Reference proteome</keyword>
<organism evidence="2 3">
    <name type="scientific">Porcincola intestinalis</name>
    <dbReference type="NCBI Taxonomy" id="2606632"/>
    <lineage>
        <taxon>Bacteria</taxon>
        <taxon>Bacillati</taxon>
        <taxon>Bacillota</taxon>
        <taxon>Clostridia</taxon>
        <taxon>Lachnospirales</taxon>
        <taxon>Lachnospiraceae</taxon>
        <taxon>Porcincola</taxon>
    </lineage>
</organism>
<reference evidence="2 3" key="1">
    <citation type="submission" date="2019-08" db="EMBL/GenBank/DDBJ databases">
        <title>In-depth cultivation of the pig gut microbiome towards novel bacterial diversity and tailored functional studies.</title>
        <authorList>
            <person name="Wylensek D."/>
            <person name="Hitch T.C.A."/>
            <person name="Clavel T."/>
        </authorList>
    </citation>
    <scope>NUCLEOTIDE SEQUENCE [LARGE SCALE GENOMIC DNA]</scope>
    <source>
        <strain evidence="2 3">Oil+RF-744-WCA-WT-11</strain>
    </source>
</reference>
<feature type="region of interest" description="Disordered" evidence="1">
    <location>
        <begin position="172"/>
        <end position="243"/>
    </location>
</feature>
<dbReference type="AlphaFoldDB" id="A0A6L5X635"/>
<dbReference type="EMBL" id="VULZ01000007">
    <property type="protein sequence ID" value="MSS14995.1"/>
    <property type="molecule type" value="Genomic_DNA"/>
</dbReference>